<feature type="transmembrane region" description="Helical" evidence="2">
    <location>
        <begin position="343"/>
        <end position="363"/>
    </location>
</feature>
<feature type="transmembrane region" description="Helical" evidence="2">
    <location>
        <begin position="435"/>
        <end position="460"/>
    </location>
</feature>
<reference evidence="4 5" key="1">
    <citation type="submission" date="2024-10" db="EMBL/GenBank/DDBJ databases">
        <authorList>
            <person name="Kim D."/>
        </authorList>
    </citation>
    <scope>NUCLEOTIDE SEQUENCE [LARGE SCALE GENOMIC DNA]</scope>
    <source>
        <strain evidence="4">BH-2024</strain>
    </source>
</reference>
<dbReference type="EMBL" id="JBICBT010000424">
    <property type="protein sequence ID" value="KAL3114135.1"/>
    <property type="molecule type" value="Genomic_DNA"/>
</dbReference>
<dbReference type="InterPro" id="IPR011701">
    <property type="entry name" value="MFS"/>
</dbReference>
<evidence type="ECO:0000313" key="5">
    <source>
        <dbReference type="Proteomes" id="UP001620626"/>
    </source>
</evidence>
<dbReference type="PANTHER" id="PTHR45757">
    <property type="entry name" value="PROTEIN CBG23364-RELATED"/>
    <property type="match status" value="1"/>
</dbReference>
<evidence type="ECO:0000313" key="4">
    <source>
        <dbReference type="EMBL" id="KAL3114135.1"/>
    </source>
</evidence>
<name>A0ABD2LFX7_9BILA</name>
<keyword evidence="2" id="KW-1133">Transmembrane helix</keyword>
<evidence type="ECO:0000256" key="2">
    <source>
        <dbReference type="SAM" id="Phobius"/>
    </source>
</evidence>
<gene>
    <name evidence="4" type="ORF">niasHT_010949</name>
</gene>
<sequence>MDRMNGKKHCSTTVAPRPSRVDAPDYGNRTTCCCCGNGGFRYAILLITVLCLTTICSNMIAFNFTLILMRRPNWANTSYPVDSHVVKNSHLNISSPADFTVLNESFVIPHTVPYSSVEKSRLLYAVGLASMVSTFPFSALYTRYGARYVFFAAGVISTLATALLPMAAAHGMAAFMVIRVFQGLAYGANFAAIGFVCHRWATLRQHGFFLACMTNFTSIAVTLTNPMAAFISSTPALGWPWVYYVHAIVTPVFFGVWLYLYTDNPECHQCVGVVERSAILNGKSSDEIEINGYMPYSAILSNKVIWVVWLNAFADIVTAVFLITYLPTYVSKVLGYGVRETGIWSAVPALLHIPVKIGAGWMADTLTCMTELDRMRAFNSVALVGSGVLFALTGFVPKEMPFLAVILMTLNFAVVSTNCGGFYKCATLISRQFAHFVVAGIQFEKSVTLFISPLIFLLFIKDESSQEQWRNVFLGMSVVLLVANIFFWFLADDQPAEFTKEMMKTRKQNHHNNLEAPPKLAEKAKDEGKQMGENELHNIGWRASKIIDQTN</sequence>
<feature type="transmembrane region" description="Helical" evidence="2">
    <location>
        <begin position="472"/>
        <end position="491"/>
    </location>
</feature>
<dbReference type="Proteomes" id="UP001620626">
    <property type="component" value="Unassembled WGS sequence"/>
</dbReference>
<feature type="domain" description="Major facilitator superfamily (MFS) profile" evidence="3">
    <location>
        <begin position="49"/>
        <end position="495"/>
    </location>
</feature>
<proteinExistence type="predicted"/>
<dbReference type="PROSITE" id="PS50850">
    <property type="entry name" value="MFS"/>
    <property type="match status" value="1"/>
</dbReference>
<dbReference type="Pfam" id="PF07690">
    <property type="entry name" value="MFS_1"/>
    <property type="match status" value="1"/>
</dbReference>
<keyword evidence="2" id="KW-0472">Membrane</keyword>
<dbReference type="InterPro" id="IPR036259">
    <property type="entry name" value="MFS_trans_sf"/>
</dbReference>
<feature type="transmembrane region" description="Helical" evidence="2">
    <location>
        <begin position="241"/>
        <end position="260"/>
    </location>
</feature>
<dbReference type="Gene3D" id="1.20.1250.20">
    <property type="entry name" value="MFS general substrate transporter like domains"/>
    <property type="match status" value="2"/>
</dbReference>
<feature type="transmembrane region" description="Helical" evidence="2">
    <location>
        <begin position="44"/>
        <end position="69"/>
    </location>
</feature>
<feature type="transmembrane region" description="Helical" evidence="2">
    <location>
        <begin position="208"/>
        <end position="229"/>
    </location>
</feature>
<dbReference type="AlphaFoldDB" id="A0ABD2LFX7"/>
<feature type="transmembrane region" description="Helical" evidence="2">
    <location>
        <begin position="174"/>
        <end position="196"/>
    </location>
</feature>
<feature type="transmembrane region" description="Helical" evidence="2">
    <location>
        <begin position="304"/>
        <end position="323"/>
    </location>
</feature>
<feature type="transmembrane region" description="Helical" evidence="2">
    <location>
        <begin position="402"/>
        <end position="423"/>
    </location>
</feature>
<feature type="transmembrane region" description="Helical" evidence="2">
    <location>
        <begin position="375"/>
        <end position="396"/>
    </location>
</feature>
<dbReference type="GO" id="GO:0016020">
    <property type="term" value="C:membrane"/>
    <property type="evidence" value="ECO:0007669"/>
    <property type="project" value="UniProtKB-SubCell"/>
</dbReference>
<dbReference type="SUPFAM" id="SSF103473">
    <property type="entry name" value="MFS general substrate transporter"/>
    <property type="match status" value="1"/>
</dbReference>
<evidence type="ECO:0000259" key="3">
    <source>
        <dbReference type="PROSITE" id="PS50850"/>
    </source>
</evidence>
<feature type="transmembrane region" description="Helical" evidence="2">
    <location>
        <begin position="122"/>
        <end position="141"/>
    </location>
</feature>
<protein>
    <recommendedName>
        <fullName evidence="3">Major facilitator superfamily (MFS) profile domain-containing protein</fullName>
    </recommendedName>
</protein>
<evidence type="ECO:0000256" key="1">
    <source>
        <dbReference type="ARBA" id="ARBA00004141"/>
    </source>
</evidence>
<accession>A0ABD2LFX7</accession>
<comment type="subcellular location">
    <subcellularLocation>
        <location evidence="1">Membrane</location>
        <topology evidence="1">Multi-pass membrane protein</topology>
    </subcellularLocation>
</comment>
<keyword evidence="5" id="KW-1185">Reference proteome</keyword>
<dbReference type="InterPro" id="IPR020846">
    <property type="entry name" value="MFS_dom"/>
</dbReference>
<dbReference type="PANTHER" id="PTHR45757:SF17">
    <property type="entry name" value="MAJOR FACILITATOR SUPERFAMILY (MFS) PROFILE DOMAIN-CONTAINING PROTEIN"/>
    <property type="match status" value="1"/>
</dbReference>
<keyword evidence="2" id="KW-0812">Transmembrane</keyword>
<comment type="caution">
    <text evidence="4">The sequence shown here is derived from an EMBL/GenBank/DDBJ whole genome shotgun (WGS) entry which is preliminary data.</text>
</comment>
<feature type="transmembrane region" description="Helical" evidence="2">
    <location>
        <begin position="148"/>
        <end position="168"/>
    </location>
</feature>
<organism evidence="4 5">
    <name type="scientific">Heterodera trifolii</name>
    <dbReference type="NCBI Taxonomy" id="157864"/>
    <lineage>
        <taxon>Eukaryota</taxon>
        <taxon>Metazoa</taxon>
        <taxon>Ecdysozoa</taxon>
        <taxon>Nematoda</taxon>
        <taxon>Chromadorea</taxon>
        <taxon>Rhabditida</taxon>
        <taxon>Tylenchina</taxon>
        <taxon>Tylenchomorpha</taxon>
        <taxon>Tylenchoidea</taxon>
        <taxon>Heteroderidae</taxon>
        <taxon>Heteroderinae</taxon>
        <taxon>Heterodera</taxon>
    </lineage>
</organism>